<reference evidence="2" key="1">
    <citation type="journal article" date="2005" name="Nature">
        <title>The map-based sequence of the rice genome.</title>
        <authorList>
            <consortium name="International rice genome sequencing project (IRGSP)"/>
            <person name="Matsumoto T."/>
            <person name="Wu J."/>
            <person name="Kanamori H."/>
            <person name="Katayose Y."/>
            <person name="Fujisawa M."/>
            <person name="Namiki N."/>
            <person name="Mizuno H."/>
            <person name="Yamamoto K."/>
            <person name="Antonio B.A."/>
            <person name="Baba T."/>
            <person name="Sakata K."/>
            <person name="Nagamura Y."/>
            <person name="Aoki H."/>
            <person name="Arikawa K."/>
            <person name="Arita K."/>
            <person name="Bito T."/>
            <person name="Chiden Y."/>
            <person name="Fujitsuka N."/>
            <person name="Fukunaka R."/>
            <person name="Hamada M."/>
            <person name="Harada C."/>
            <person name="Hayashi A."/>
            <person name="Hijishita S."/>
            <person name="Honda M."/>
            <person name="Hosokawa S."/>
            <person name="Ichikawa Y."/>
            <person name="Idonuma A."/>
            <person name="Iijima M."/>
            <person name="Ikeda M."/>
            <person name="Ikeno M."/>
            <person name="Ito K."/>
            <person name="Ito S."/>
            <person name="Ito T."/>
            <person name="Ito Y."/>
            <person name="Ito Y."/>
            <person name="Iwabuchi A."/>
            <person name="Kamiya K."/>
            <person name="Karasawa W."/>
            <person name="Kurita K."/>
            <person name="Katagiri S."/>
            <person name="Kikuta A."/>
            <person name="Kobayashi H."/>
            <person name="Kobayashi N."/>
            <person name="Machita K."/>
            <person name="Maehara T."/>
            <person name="Masukawa M."/>
            <person name="Mizubayashi T."/>
            <person name="Mukai Y."/>
            <person name="Nagasaki H."/>
            <person name="Nagata Y."/>
            <person name="Naito S."/>
            <person name="Nakashima M."/>
            <person name="Nakama Y."/>
            <person name="Nakamichi Y."/>
            <person name="Nakamura M."/>
            <person name="Meguro A."/>
            <person name="Negishi M."/>
            <person name="Ohta I."/>
            <person name="Ohta T."/>
            <person name="Okamoto M."/>
            <person name="Ono N."/>
            <person name="Saji S."/>
            <person name="Sakaguchi M."/>
            <person name="Sakai K."/>
            <person name="Shibata M."/>
            <person name="Shimokawa T."/>
            <person name="Song J."/>
            <person name="Takazaki Y."/>
            <person name="Terasawa K."/>
            <person name="Tsugane M."/>
            <person name="Tsuji K."/>
            <person name="Ueda S."/>
            <person name="Waki K."/>
            <person name="Yamagata H."/>
            <person name="Yamamoto M."/>
            <person name="Yamamoto S."/>
            <person name="Yamane H."/>
            <person name="Yoshiki S."/>
            <person name="Yoshihara R."/>
            <person name="Yukawa K."/>
            <person name="Zhong H."/>
            <person name="Yano M."/>
            <person name="Yuan Q."/>
            <person name="Ouyang S."/>
            <person name="Liu J."/>
            <person name="Jones K.M."/>
            <person name="Gansberger K."/>
            <person name="Moffat K."/>
            <person name="Hill J."/>
            <person name="Bera J."/>
            <person name="Fadrosh D."/>
            <person name="Jin S."/>
            <person name="Johri S."/>
            <person name="Kim M."/>
            <person name="Overton L."/>
            <person name="Reardon M."/>
            <person name="Tsitrin T."/>
            <person name="Vuong H."/>
            <person name="Weaver B."/>
            <person name="Ciecko A."/>
            <person name="Tallon L."/>
            <person name="Jackson J."/>
            <person name="Pai G."/>
            <person name="Aken S.V."/>
            <person name="Utterback T."/>
            <person name="Reidmuller S."/>
            <person name="Feldblyum T."/>
            <person name="Hsiao J."/>
            <person name="Zismann V."/>
            <person name="Iobst S."/>
            <person name="de Vazeille A.R."/>
            <person name="Buell C.R."/>
            <person name="Ying K."/>
            <person name="Li Y."/>
            <person name="Lu T."/>
            <person name="Huang Y."/>
            <person name="Zhao Q."/>
            <person name="Feng Q."/>
            <person name="Zhang L."/>
            <person name="Zhu J."/>
            <person name="Weng Q."/>
            <person name="Mu J."/>
            <person name="Lu Y."/>
            <person name="Fan D."/>
            <person name="Liu Y."/>
            <person name="Guan J."/>
            <person name="Zhang Y."/>
            <person name="Yu S."/>
            <person name="Liu X."/>
            <person name="Zhang Y."/>
            <person name="Hong G."/>
            <person name="Han B."/>
            <person name="Choisne N."/>
            <person name="Demange N."/>
            <person name="Orjeda G."/>
            <person name="Samain S."/>
            <person name="Cattolico L."/>
            <person name="Pelletier E."/>
            <person name="Couloux A."/>
            <person name="Segurens B."/>
            <person name="Wincker P."/>
            <person name="D'Hont A."/>
            <person name="Scarpelli C."/>
            <person name="Weissenbach J."/>
            <person name="Salanoubat M."/>
            <person name="Quetier F."/>
            <person name="Yu Y."/>
            <person name="Kim H.R."/>
            <person name="Rambo T."/>
            <person name="Currie J."/>
            <person name="Collura K."/>
            <person name="Luo M."/>
            <person name="Yang T."/>
            <person name="Ammiraju J.S.S."/>
            <person name="Engler F."/>
            <person name="Soderlund C."/>
            <person name="Wing R.A."/>
            <person name="Palmer L.E."/>
            <person name="de la Bastide M."/>
            <person name="Spiegel L."/>
            <person name="Nascimento L."/>
            <person name="Zutavern T."/>
            <person name="O'Shaughnessy A."/>
            <person name="Dike S."/>
            <person name="Dedhia N."/>
            <person name="Preston R."/>
            <person name="Balija V."/>
            <person name="McCombie W.R."/>
            <person name="Chow T."/>
            <person name="Chen H."/>
            <person name="Chung M."/>
            <person name="Chen C."/>
            <person name="Shaw J."/>
            <person name="Wu H."/>
            <person name="Hsiao K."/>
            <person name="Chao Y."/>
            <person name="Chu M."/>
            <person name="Cheng C."/>
            <person name="Hour A."/>
            <person name="Lee P."/>
            <person name="Lin S."/>
            <person name="Lin Y."/>
            <person name="Liou J."/>
            <person name="Liu S."/>
            <person name="Hsing Y."/>
            <person name="Raghuvanshi S."/>
            <person name="Mohanty A."/>
            <person name="Bharti A.K."/>
            <person name="Gaur A."/>
            <person name="Gupta V."/>
            <person name="Kumar D."/>
            <person name="Ravi V."/>
            <person name="Vij S."/>
            <person name="Kapur A."/>
            <person name="Khurana P."/>
            <person name="Khurana P."/>
            <person name="Khurana J.P."/>
            <person name="Tyagi A.K."/>
            <person name="Gaikwad K."/>
            <person name="Singh A."/>
            <person name="Dalal V."/>
            <person name="Srivastava S."/>
            <person name="Dixit A."/>
            <person name="Pal A.K."/>
            <person name="Ghazi I.A."/>
            <person name="Yadav M."/>
            <person name="Pandit A."/>
            <person name="Bhargava A."/>
            <person name="Sureshbabu K."/>
            <person name="Batra K."/>
            <person name="Sharma T.R."/>
            <person name="Mohapatra T."/>
            <person name="Singh N.K."/>
            <person name="Messing J."/>
            <person name="Nelson A.B."/>
            <person name="Fuks G."/>
            <person name="Kavchok S."/>
            <person name="Keizer G."/>
            <person name="Linton E."/>
            <person name="Llaca V."/>
            <person name="Song R."/>
            <person name="Tanyolac B."/>
            <person name="Young S."/>
            <person name="Ho-Il K."/>
            <person name="Hahn J.H."/>
            <person name="Sangsakoo G."/>
            <person name="Vanavichit A."/>
            <person name="de Mattos Luiz.A.T."/>
            <person name="Zimmer P.D."/>
            <person name="Malone G."/>
            <person name="Dellagostin O."/>
            <person name="de Oliveira A.C."/>
            <person name="Bevan M."/>
            <person name="Bancroft I."/>
            <person name="Minx P."/>
            <person name="Cordum H."/>
            <person name="Wilson R."/>
            <person name="Cheng Z."/>
            <person name="Jin W."/>
            <person name="Jiang J."/>
            <person name="Leong S.A."/>
            <person name="Iwama H."/>
            <person name="Gojobori T."/>
            <person name="Itoh T."/>
            <person name="Niimura Y."/>
            <person name="Fujii Y."/>
            <person name="Habara T."/>
            <person name="Sakai H."/>
            <person name="Sato Y."/>
            <person name="Wilson G."/>
            <person name="Kumar K."/>
            <person name="McCouch S."/>
            <person name="Juretic N."/>
            <person name="Hoen D."/>
            <person name="Wright S."/>
            <person name="Bruskiewich R."/>
            <person name="Bureau T."/>
            <person name="Miyao A."/>
            <person name="Hirochika H."/>
            <person name="Nishikawa T."/>
            <person name="Kadowaki K."/>
            <person name="Sugiura M."/>
            <person name="Burr B."/>
            <person name="Sasaki T."/>
        </authorList>
    </citation>
    <scope>NUCLEOTIDE SEQUENCE [LARGE SCALE GENOMIC DNA]</scope>
    <source>
        <strain evidence="2">cv. Nipponbare</strain>
    </source>
</reference>
<keyword evidence="2" id="KW-1185">Reference proteome</keyword>
<evidence type="ECO:0000313" key="1">
    <source>
        <dbReference type="EMBL" id="BAT07043.1"/>
    </source>
</evidence>
<protein>
    <submittedName>
        <fullName evidence="1">Os09g0250200 protein</fullName>
    </submittedName>
</protein>
<proteinExistence type="predicted"/>
<gene>
    <name evidence="1" type="ordered locus">Os09g0250200</name>
    <name evidence="1" type="ORF">OSNPB_090250200</name>
</gene>
<organism evidence="1 2">
    <name type="scientific">Oryza sativa subsp. japonica</name>
    <name type="common">Rice</name>
    <dbReference type="NCBI Taxonomy" id="39947"/>
    <lineage>
        <taxon>Eukaryota</taxon>
        <taxon>Viridiplantae</taxon>
        <taxon>Streptophyta</taxon>
        <taxon>Embryophyta</taxon>
        <taxon>Tracheophyta</taxon>
        <taxon>Spermatophyta</taxon>
        <taxon>Magnoliopsida</taxon>
        <taxon>Liliopsida</taxon>
        <taxon>Poales</taxon>
        <taxon>Poaceae</taxon>
        <taxon>BOP clade</taxon>
        <taxon>Oryzoideae</taxon>
        <taxon>Oryzeae</taxon>
        <taxon>Oryzinae</taxon>
        <taxon>Oryza</taxon>
        <taxon>Oryza sativa</taxon>
    </lineage>
</organism>
<reference evidence="1 2" key="2">
    <citation type="journal article" date="2013" name="Plant Cell Physiol.">
        <title>Rice Annotation Project Database (RAP-DB): an integrative and interactive database for rice genomics.</title>
        <authorList>
            <person name="Sakai H."/>
            <person name="Lee S.S."/>
            <person name="Tanaka T."/>
            <person name="Numa H."/>
            <person name="Kim J."/>
            <person name="Kawahara Y."/>
            <person name="Wakimoto H."/>
            <person name="Yang C.C."/>
            <person name="Iwamoto M."/>
            <person name="Abe T."/>
            <person name="Yamada Y."/>
            <person name="Muto A."/>
            <person name="Inokuchi H."/>
            <person name="Ikemura T."/>
            <person name="Matsumoto T."/>
            <person name="Sasaki T."/>
            <person name="Itoh T."/>
        </authorList>
    </citation>
    <scope>NUCLEOTIDE SEQUENCE [LARGE SCALE GENOMIC DNA]</scope>
    <source>
        <strain evidence="2">cv. Nipponbare</strain>
    </source>
</reference>
<dbReference type="Proteomes" id="UP000059680">
    <property type="component" value="Chromosome 9"/>
</dbReference>
<reference evidence="1 2" key="3">
    <citation type="journal article" date="2013" name="Rice">
        <title>Improvement of the Oryza sativa Nipponbare reference genome using next generation sequence and optical map data.</title>
        <authorList>
            <person name="Kawahara Y."/>
            <person name="de la Bastide M."/>
            <person name="Hamilton J.P."/>
            <person name="Kanamori H."/>
            <person name="McCombie W.R."/>
            <person name="Ouyang S."/>
            <person name="Schwartz D.C."/>
            <person name="Tanaka T."/>
            <person name="Wu J."/>
            <person name="Zhou S."/>
            <person name="Childs K.L."/>
            <person name="Davidson R.M."/>
            <person name="Lin H."/>
            <person name="Quesada-Ocampo L."/>
            <person name="Vaillancourt B."/>
            <person name="Sakai H."/>
            <person name="Lee S.S."/>
            <person name="Kim J."/>
            <person name="Numa H."/>
            <person name="Itoh T."/>
            <person name="Buell C.R."/>
            <person name="Matsumoto T."/>
        </authorList>
    </citation>
    <scope>NUCLEOTIDE SEQUENCE [LARGE SCALE GENOMIC DNA]</scope>
    <source>
        <strain evidence="2">cv. Nipponbare</strain>
    </source>
</reference>
<dbReference type="PaxDb" id="39947-A0A0P0XJF5"/>
<dbReference type="Gramene" id="Os09t0250200-00">
    <property type="protein sequence ID" value="Os09t0250200-00"/>
    <property type="gene ID" value="Os09g0250200"/>
</dbReference>
<dbReference type="AlphaFoldDB" id="A0A0P0XJF5"/>
<dbReference type="EMBL" id="AP014965">
    <property type="protein sequence ID" value="BAT07043.1"/>
    <property type="molecule type" value="Genomic_DNA"/>
</dbReference>
<sequence length="134" mass="14605">MGENGRWRWTGIRRGFGLSDATTKVVWCCLLQLHCSKAMSSRGGGDSGGGLTGGRRPLVQQGHEQDAFAAARLSQRAQCSTLRCHCGGRLGFAKVRGEASMTPCLTRLRPVRYPWRFGIHQARGCESQNGCCCC</sequence>
<dbReference type="InParanoid" id="A0A0P0XJF5"/>
<evidence type="ECO:0000313" key="2">
    <source>
        <dbReference type="Proteomes" id="UP000059680"/>
    </source>
</evidence>
<accession>A0A0P0XJF5</accession>
<name>A0A0P0XJF5_ORYSJ</name>